<feature type="transmembrane region" description="Helical" evidence="7">
    <location>
        <begin position="135"/>
        <end position="153"/>
    </location>
</feature>
<evidence type="ECO:0000256" key="1">
    <source>
        <dbReference type="ARBA" id="ARBA00004141"/>
    </source>
</evidence>
<proteinExistence type="inferred from homology"/>
<evidence type="ECO:0000256" key="2">
    <source>
        <dbReference type="ARBA" id="ARBA00007965"/>
    </source>
</evidence>
<dbReference type="PANTHER" id="PTHR10332">
    <property type="entry name" value="EQUILIBRATIVE NUCLEOSIDE TRANSPORTER"/>
    <property type="match status" value="1"/>
</dbReference>
<evidence type="ECO:0000256" key="7">
    <source>
        <dbReference type="SAM" id="Phobius"/>
    </source>
</evidence>
<accession>E4XMH2</accession>
<gene>
    <name evidence="8" type="ORF">GSOID_T00015364001</name>
</gene>
<evidence type="ECO:0000256" key="6">
    <source>
        <dbReference type="ARBA" id="ARBA00023136"/>
    </source>
</evidence>
<evidence type="ECO:0000313" key="8">
    <source>
        <dbReference type="EMBL" id="CBY11179.1"/>
    </source>
</evidence>
<evidence type="ECO:0000256" key="4">
    <source>
        <dbReference type="ARBA" id="ARBA00022692"/>
    </source>
</evidence>
<feature type="transmembrane region" description="Helical" evidence="7">
    <location>
        <begin position="103"/>
        <end position="123"/>
    </location>
</feature>
<feature type="transmembrane region" description="Helical" evidence="7">
    <location>
        <begin position="165"/>
        <end position="183"/>
    </location>
</feature>
<name>E4XMH2_OIKDI</name>
<comment type="similarity">
    <text evidence="2">Belongs to the SLC29A/ENT transporter (TC 2.A.57) family.</text>
</comment>
<dbReference type="GO" id="GO:0005886">
    <property type="term" value="C:plasma membrane"/>
    <property type="evidence" value="ECO:0007669"/>
    <property type="project" value="TreeGrafter"/>
</dbReference>
<dbReference type="Proteomes" id="UP000001307">
    <property type="component" value="Unassembled WGS sequence"/>
</dbReference>
<keyword evidence="5 7" id="KW-1133">Transmembrane helix</keyword>
<evidence type="ECO:0000313" key="9">
    <source>
        <dbReference type="Proteomes" id="UP000001307"/>
    </source>
</evidence>
<organism evidence="8">
    <name type="scientific">Oikopleura dioica</name>
    <name type="common">Tunicate</name>
    <dbReference type="NCBI Taxonomy" id="34765"/>
    <lineage>
        <taxon>Eukaryota</taxon>
        <taxon>Metazoa</taxon>
        <taxon>Chordata</taxon>
        <taxon>Tunicata</taxon>
        <taxon>Appendicularia</taxon>
        <taxon>Copelata</taxon>
        <taxon>Oikopleuridae</taxon>
        <taxon>Oikopleura</taxon>
    </lineage>
</organism>
<dbReference type="EMBL" id="FN653078">
    <property type="protein sequence ID" value="CBY11179.1"/>
    <property type="molecule type" value="Genomic_DNA"/>
</dbReference>
<protein>
    <submittedName>
        <fullName evidence="8">Uncharacterized protein</fullName>
    </submittedName>
</protein>
<keyword evidence="4 7" id="KW-0812">Transmembrane</keyword>
<evidence type="ECO:0000256" key="3">
    <source>
        <dbReference type="ARBA" id="ARBA00022448"/>
    </source>
</evidence>
<dbReference type="OrthoDB" id="1856718at2759"/>
<dbReference type="AlphaFoldDB" id="E4XMH2"/>
<evidence type="ECO:0000256" key="5">
    <source>
        <dbReference type="ARBA" id="ARBA00022989"/>
    </source>
</evidence>
<feature type="transmembrane region" description="Helical" evidence="7">
    <location>
        <begin position="51"/>
        <end position="73"/>
    </location>
</feature>
<dbReference type="InterPro" id="IPR002259">
    <property type="entry name" value="Eqnu_transpt"/>
</dbReference>
<reference evidence="8" key="1">
    <citation type="journal article" date="2010" name="Science">
        <title>Plasticity of animal genome architecture unmasked by rapid evolution of a pelagic tunicate.</title>
        <authorList>
            <person name="Denoeud F."/>
            <person name="Henriet S."/>
            <person name="Mungpakdee S."/>
            <person name="Aury J.M."/>
            <person name="Da Silva C."/>
            <person name="Brinkmann H."/>
            <person name="Mikhaleva J."/>
            <person name="Olsen L.C."/>
            <person name="Jubin C."/>
            <person name="Canestro C."/>
            <person name="Bouquet J.M."/>
            <person name="Danks G."/>
            <person name="Poulain J."/>
            <person name="Campsteijn C."/>
            <person name="Adamski M."/>
            <person name="Cross I."/>
            <person name="Yadetie F."/>
            <person name="Muffato M."/>
            <person name="Louis A."/>
            <person name="Butcher S."/>
            <person name="Tsagkogeorga G."/>
            <person name="Konrad A."/>
            <person name="Singh S."/>
            <person name="Jensen M.F."/>
            <person name="Cong E.H."/>
            <person name="Eikeseth-Otteraa H."/>
            <person name="Noel B."/>
            <person name="Anthouard V."/>
            <person name="Porcel B.M."/>
            <person name="Kachouri-Lafond R."/>
            <person name="Nishino A."/>
            <person name="Ugolini M."/>
            <person name="Chourrout P."/>
            <person name="Nishida H."/>
            <person name="Aasland R."/>
            <person name="Huzurbazar S."/>
            <person name="Westhof E."/>
            <person name="Delsuc F."/>
            <person name="Lehrach H."/>
            <person name="Reinhardt R."/>
            <person name="Weissenbach J."/>
            <person name="Roy S.W."/>
            <person name="Artiguenave F."/>
            <person name="Postlethwait J.H."/>
            <person name="Manak J.R."/>
            <person name="Thompson E.M."/>
            <person name="Jaillon O."/>
            <person name="Du Pasquier L."/>
            <person name="Boudinot P."/>
            <person name="Liberles D.A."/>
            <person name="Volff J.N."/>
            <person name="Philippe H."/>
            <person name="Lenhard B."/>
            <person name="Roest Crollius H."/>
            <person name="Wincker P."/>
            <person name="Chourrout D."/>
        </authorList>
    </citation>
    <scope>NUCLEOTIDE SEQUENCE [LARGE SCALE GENOMIC DNA]</scope>
</reference>
<dbReference type="GO" id="GO:0005337">
    <property type="term" value="F:nucleoside transmembrane transporter activity"/>
    <property type="evidence" value="ECO:0007669"/>
    <property type="project" value="InterPro"/>
</dbReference>
<keyword evidence="9" id="KW-1185">Reference proteome</keyword>
<sequence length="290" mass="33676">MKITKVDVIEDGDFDFEKSARSQNQKIVRKIPLSFLRRIMRYIEESFHDKYRYVTLSFYIYGLAGLMPWNFYITPENYWNDKLSTNTTLSPDGFYTPNWMQNFWQNFLSLLCTGVVFLVSILLQFRPASWSKENLLSIGVAVSVVLFIATAVVGIFDNTGWEVEFFWINLALGAVLNAFCSMVQNMGMAMAGTLGEKYVRNLSSGQGFAASLRALSFASLSHFYIFRNFRFFGVHNQSDNCWLANFSWNFFFLHSRSIRPFRVCQPSLRHQNRFLPVEDARRAELESVRC</sequence>
<keyword evidence="6 7" id="KW-0472">Membrane</keyword>
<dbReference type="InParanoid" id="E4XMH2"/>
<dbReference type="PANTHER" id="PTHR10332:SF88">
    <property type="entry name" value="EQUILIBRATIVE NUCLEOSIDE TRANSPORTER 1, ISOFORM A"/>
    <property type="match status" value="1"/>
</dbReference>
<comment type="subcellular location">
    <subcellularLocation>
        <location evidence="1">Membrane</location>
        <topology evidence="1">Multi-pass membrane protein</topology>
    </subcellularLocation>
</comment>
<keyword evidence="3" id="KW-0813">Transport</keyword>